<dbReference type="OrthoDB" id="9791091at2"/>
<proteinExistence type="predicted"/>
<evidence type="ECO:0000313" key="2">
    <source>
        <dbReference type="Proteomes" id="UP000298264"/>
    </source>
</evidence>
<organism evidence="1 2">
    <name type="scientific">Leptospira ilyithenensis</name>
    <dbReference type="NCBI Taxonomy" id="2484901"/>
    <lineage>
        <taxon>Bacteria</taxon>
        <taxon>Pseudomonadati</taxon>
        <taxon>Spirochaetota</taxon>
        <taxon>Spirochaetia</taxon>
        <taxon>Leptospirales</taxon>
        <taxon>Leptospiraceae</taxon>
        <taxon>Leptospira</taxon>
    </lineage>
</organism>
<accession>A0A4R9LNQ1</accession>
<sequence>MNLIYKFPDLAFYLVDYRLNEAREGLLAYLWQFYKEEKSCQVLVFFDGKKELLSDCYSEDYEGMSVHYSHDQKADDLIIGYLKQAPIPSHCLVVTSDKEIVNFARRIRAKRKTSEEFYKDWLASLEAKEEAEIDEVKEGLTATKDQDYWEKQFLA</sequence>
<comment type="caution">
    <text evidence="1">The sequence shown here is derived from an EMBL/GenBank/DDBJ whole genome shotgun (WGS) entry which is preliminary data.</text>
</comment>
<name>A0A4R9LNQ1_9LEPT</name>
<evidence type="ECO:0000313" key="1">
    <source>
        <dbReference type="EMBL" id="TGN06851.1"/>
    </source>
</evidence>
<dbReference type="Pfam" id="PF05991">
    <property type="entry name" value="NYN_YacP"/>
    <property type="match status" value="1"/>
</dbReference>
<keyword evidence="2" id="KW-1185">Reference proteome</keyword>
<dbReference type="AlphaFoldDB" id="A0A4R9LNQ1"/>
<dbReference type="EMBL" id="RQHV01000062">
    <property type="protein sequence ID" value="TGN06851.1"/>
    <property type="molecule type" value="Genomic_DNA"/>
</dbReference>
<gene>
    <name evidence="1" type="ORF">EHS11_17025</name>
</gene>
<dbReference type="Proteomes" id="UP000298264">
    <property type="component" value="Unassembled WGS sequence"/>
</dbReference>
<dbReference type="InterPro" id="IPR010298">
    <property type="entry name" value="YacP-like"/>
</dbReference>
<reference evidence="1" key="1">
    <citation type="journal article" date="2019" name="PLoS Negl. Trop. Dis.">
        <title>Revisiting the worldwide diversity of Leptospira species in the environment.</title>
        <authorList>
            <person name="Vincent A.T."/>
            <person name="Schiettekatte O."/>
            <person name="Bourhy P."/>
            <person name="Veyrier F.J."/>
            <person name="Picardeau M."/>
        </authorList>
    </citation>
    <scope>NUCLEOTIDE SEQUENCE [LARGE SCALE GENOMIC DNA]</scope>
    <source>
        <strain evidence="1">201400974</strain>
    </source>
</reference>
<protein>
    <submittedName>
        <fullName evidence="1">Twitching motility protein PilT</fullName>
    </submittedName>
</protein>